<name>A0ABT7QZB3_9BACT</name>
<proteinExistence type="inferred from homology"/>
<sequence>MNFDLALLFDAFLAMSKWEIVAVILGILYVILAAKESAWCWVSGFFSTLIYTILFWEGQLLSSALLNFYYMGMSIYGFILWKRGTGKGDEELPITSWPLSKHIIGIVIAMLFGLVVGYLLTTYTSARLPYLDATVMVFSIFATWMLAQKILANWLYWIFIDTAAITLYWSTGYYVTIILFMVYVMLSVYGYISWRKSKSGV</sequence>
<dbReference type="PANTHER" id="PTHR36122">
    <property type="entry name" value="NICOTINAMIDE RIBOSIDE TRANSPORTER PNUC"/>
    <property type="match status" value="1"/>
</dbReference>
<evidence type="ECO:0000256" key="1">
    <source>
        <dbReference type="ARBA" id="ARBA00002672"/>
    </source>
</evidence>
<dbReference type="PANTHER" id="PTHR36122:SF2">
    <property type="entry name" value="NICOTINAMIDE RIBOSIDE TRANSPORTER PNUC"/>
    <property type="match status" value="1"/>
</dbReference>
<dbReference type="Proteomes" id="UP001169069">
    <property type="component" value="Unassembled WGS sequence"/>
</dbReference>
<comment type="function">
    <text evidence="1">Required for nicotinamide riboside transport across the inner membrane.</text>
</comment>
<evidence type="ECO:0000256" key="6">
    <source>
        <dbReference type="ARBA" id="ARBA00022475"/>
    </source>
</evidence>
<keyword evidence="12" id="KW-1185">Reference proteome</keyword>
<evidence type="ECO:0000256" key="5">
    <source>
        <dbReference type="ARBA" id="ARBA00022448"/>
    </source>
</evidence>
<feature type="transmembrane region" description="Helical" evidence="10">
    <location>
        <begin position="62"/>
        <end position="81"/>
    </location>
</feature>
<evidence type="ECO:0000313" key="12">
    <source>
        <dbReference type="Proteomes" id="UP001169069"/>
    </source>
</evidence>
<feature type="transmembrane region" description="Helical" evidence="10">
    <location>
        <begin position="177"/>
        <end position="194"/>
    </location>
</feature>
<evidence type="ECO:0000256" key="3">
    <source>
        <dbReference type="ARBA" id="ARBA00006669"/>
    </source>
</evidence>
<gene>
    <name evidence="11" type="primary">pnuC</name>
    <name evidence="11" type="ORF">PGH07_08170</name>
</gene>
<feature type="transmembrane region" description="Helical" evidence="10">
    <location>
        <begin position="6"/>
        <end position="31"/>
    </location>
</feature>
<evidence type="ECO:0000313" key="11">
    <source>
        <dbReference type="EMBL" id="MDM5272153.1"/>
    </source>
</evidence>
<evidence type="ECO:0000256" key="9">
    <source>
        <dbReference type="ARBA" id="ARBA00023136"/>
    </source>
</evidence>
<keyword evidence="7 10" id="KW-0812">Transmembrane</keyword>
<dbReference type="RefSeq" id="WP_289413906.1">
    <property type="nucleotide sequence ID" value="NZ_JAQIBD010000002.1"/>
</dbReference>
<keyword evidence="9 10" id="KW-0472">Membrane</keyword>
<evidence type="ECO:0000256" key="4">
    <source>
        <dbReference type="ARBA" id="ARBA00017522"/>
    </source>
</evidence>
<keyword evidence="5" id="KW-0813">Transport</keyword>
<comment type="caution">
    <text evidence="11">The sequence shown here is derived from an EMBL/GenBank/DDBJ whole genome shotgun (WGS) entry which is preliminary data.</text>
</comment>
<evidence type="ECO:0000256" key="10">
    <source>
        <dbReference type="SAM" id="Phobius"/>
    </source>
</evidence>
<comment type="similarity">
    <text evidence="3">Belongs to the nicotinamide ribonucleoside (NR) uptake permease (TC 4.B.1) family.</text>
</comment>
<reference evidence="11" key="1">
    <citation type="submission" date="2023-01" db="EMBL/GenBank/DDBJ databases">
        <title>Sulfurovum sp. zt1-1 genome assembly.</title>
        <authorList>
            <person name="Wang J."/>
        </authorList>
    </citation>
    <scope>NUCLEOTIDE SEQUENCE</scope>
    <source>
        <strain evidence="11">Zt1-1</strain>
    </source>
</reference>
<evidence type="ECO:0000256" key="7">
    <source>
        <dbReference type="ARBA" id="ARBA00022692"/>
    </source>
</evidence>
<protein>
    <recommendedName>
        <fullName evidence="4">Nicotinamide riboside transporter PnuC</fullName>
    </recommendedName>
</protein>
<keyword evidence="6" id="KW-1003">Cell membrane</keyword>
<accession>A0ABT7QZB3</accession>
<evidence type="ECO:0000256" key="2">
    <source>
        <dbReference type="ARBA" id="ARBA00004651"/>
    </source>
</evidence>
<organism evidence="11 12">
    <name type="scientific">Sulfurovum zhangzhouensis</name>
    <dbReference type="NCBI Taxonomy" id="3019067"/>
    <lineage>
        <taxon>Bacteria</taxon>
        <taxon>Pseudomonadati</taxon>
        <taxon>Campylobacterota</taxon>
        <taxon>Epsilonproteobacteria</taxon>
        <taxon>Campylobacterales</taxon>
        <taxon>Sulfurovaceae</taxon>
        <taxon>Sulfurovum</taxon>
    </lineage>
</organism>
<feature type="transmembrane region" description="Helical" evidence="10">
    <location>
        <begin position="38"/>
        <end position="56"/>
    </location>
</feature>
<feature type="transmembrane region" description="Helical" evidence="10">
    <location>
        <begin position="102"/>
        <end position="121"/>
    </location>
</feature>
<keyword evidence="8 10" id="KW-1133">Transmembrane helix</keyword>
<dbReference type="InterPro" id="IPR006419">
    <property type="entry name" value="NMN_transpt_PnuC"/>
</dbReference>
<feature type="transmembrane region" description="Helical" evidence="10">
    <location>
        <begin position="127"/>
        <end position="147"/>
    </location>
</feature>
<dbReference type="NCBIfam" id="TIGR01528">
    <property type="entry name" value="NMN_trans_PnuC"/>
    <property type="match status" value="1"/>
</dbReference>
<evidence type="ECO:0000256" key="8">
    <source>
        <dbReference type="ARBA" id="ARBA00022989"/>
    </source>
</evidence>
<dbReference type="Pfam" id="PF04973">
    <property type="entry name" value="NMN_transporter"/>
    <property type="match status" value="1"/>
</dbReference>
<comment type="subcellular location">
    <subcellularLocation>
        <location evidence="2">Cell membrane</location>
        <topology evidence="2">Multi-pass membrane protein</topology>
    </subcellularLocation>
</comment>
<dbReference type="EMBL" id="JAQIBD010000002">
    <property type="protein sequence ID" value="MDM5272153.1"/>
    <property type="molecule type" value="Genomic_DNA"/>
</dbReference>